<name>A0A938WQG6_9BACT</name>
<evidence type="ECO:0000313" key="8">
    <source>
        <dbReference type="Proteomes" id="UP000764045"/>
    </source>
</evidence>
<proteinExistence type="predicted"/>
<organism evidence="7 8">
    <name type="scientific">Marseilla massiliensis</name>
    <dbReference type="NCBI Taxonomy" id="1841864"/>
    <lineage>
        <taxon>Bacteria</taxon>
        <taxon>Pseudomonadati</taxon>
        <taxon>Bacteroidota</taxon>
        <taxon>Bacteroidia</taxon>
        <taxon>Bacteroidales</taxon>
        <taxon>Prevotellaceae</taxon>
        <taxon>Marseilla</taxon>
    </lineage>
</organism>
<evidence type="ECO:0000259" key="6">
    <source>
        <dbReference type="PROSITE" id="PS50977"/>
    </source>
</evidence>
<gene>
    <name evidence="7" type="ORF">H6B30_10835</name>
</gene>
<keyword evidence="1" id="KW-0678">Repressor</keyword>
<dbReference type="PROSITE" id="PS50977">
    <property type="entry name" value="HTH_TETR_2"/>
    <property type="match status" value="1"/>
</dbReference>
<dbReference type="PRINTS" id="PR00455">
    <property type="entry name" value="HTHTETR"/>
</dbReference>
<dbReference type="SUPFAM" id="SSF46689">
    <property type="entry name" value="Homeodomain-like"/>
    <property type="match status" value="1"/>
</dbReference>
<dbReference type="SUPFAM" id="SSF48498">
    <property type="entry name" value="Tetracyclin repressor-like, C-terminal domain"/>
    <property type="match status" value="1"/>
</dbReference>
<reference evidence="7 8" key="1">
    <citation type="journal article" date="2021" name="Sci. Rep.">
        <title>The distribution of antibiotic resistance genes in chicken gut microbiota commensals.</title>
        <authorList>
            <person name="Juricova H."/>
            <person name="Matiasovicova J."/>
            <person name="Kubasova T."/>
            <person name="Cejkova D."/>
            <person name="Rychlik I."/>
        </authorList>
    </citation>
    <scope>NUCLEOTIDE SEQUENCE [LARGE SCALE GENOMIC DNA]</scope>
    <source>
        <strain evidence="7 8">An819</strain>
    </source>
</reference>
<evidence type="ECO:0000256" key="2">
    <source>
        <dbReference type="ARBA" id="ARBA00023015"/>
    </source>
</evidence>
<comment type="caution">
    <text evidence="7">The sequence shown here is derived from an EMBL/GenBank/DDBJ whole genome shotgun (WGS) entry which is preliminary data.</text>
</comment>
<dbReference type="PANTHER" id="PTHR30055">
    <property type="entry name" value="HTH-TYPE TRANSCRIPTIONAL REGULATOR RUTR"/>
    <property type="match status" value="1"/>
</dbReference>
<keyword evidence="4" id="KW-0804">Transcription</keyword>
<dbReference type="GO" id="GO:0003700">
    <property type="term" value="F:DNA-binding transcription factor activity"/>
    <property type="evidence" value="ECO:0007669"/>
    <property type="project" value="TreeGrafter"/>
</dbReference>
<evidence type="ECO:0000313" key="7">
    <source>
        <dbReference type="EMBL" id="MBM6662238.1"/>
    </source>
</evidence>
<dbReference type="Gene3D" id="1.10.10.60">
    <property type="entry name" value="Homeodomain-like"/>
    <property type="match status" value="1"/>
</dbReference>
<dbReference type="Gene3D" id="1.10.357.10">
    <property type="entry name" value="Tetracycline Repressor, domain 2"/>
    <property type="match status" value="1"/>
</dbReference>
<feature type="DNA-binding region" description="H-T-H motif" evidence="5">
    <location>
        <begin position="35"/>
        <end position="54"/>
    </location>
</feature>
<dbReference type="GO" id="GO:0000976">
    <property type="term" value="F:transcription cis-regulatory region binding"/>
    <property type="evidence" value="ECO:0007669"/>
    <property type="project" value="TreeGrafter"/>
</dbReference>
<evidence type="ECO:0000256" key="4">
    <source>
        <dbReference type="ARBA" id="ARBA00023163"/>
    </source>
</evidence>
<dbReference type="InterPro" id="IPR050109">
    <property type="entry name" value="HTH-type_TetR-like_transc_reg"/>
</dbReference>
<keyword evidence="8" id="KW-1185">Reference proteome</keyword>
<keyword evidence="3 5" id="KW-0238">DNA-binding</keyword>
<evidence type="ECO:0000256" key="1">
    <source>
        <dbReference type="ARBA" id="ARBA00022491"/>
    </source>
</evidence>
<evidence type="ECO:0000256" key="5">
    <source>
        <dbReference type="PROSITE-ProRule" id="PRU00335"/>
    </source>
</evidence>
<sequence>MVENKNITTYKESLKEKILSAAMALFAEKGIKAVKMDDIANSLSISKRTIYEICENKEDLLFEGVKKRKSAQQEALREFAEGADNVMDIILHSFRLTIEQFKFTNPVFYSDLMKYPRIMRYFEEDKKKSQKQFREFLHRGIGEGYFREDVNYDLIIYILSAQERYIMMSQLYNMYSMEEIFYNLIFISLRGICTNKGIEVLDGFLINIKS</sequence>
<dbReference type="InterPro" id="IPR036271">
    <property type="entry name" value="Tet_transcr_reg_TetR-rel_C_sf"/>
</dbReference>
<dbReference type="EMBL" id="JACJJL010000018">
    <property type="protein sequence ID" value="MBM6662238.1"/>
    <property type="molecule type" value="Genomic_DNA"/>
</dbReference>
<dbReference type="AlphaFoldDB" id="A0A938WQG6"/>
<protein>
    <submittedName>
        <fullName evidence="7">TetR/AcrR family transcriptional regulator</fullName>
    </submittedName>
</protein>
<keyword evidence="2" id="KW-0805">Transcription regulation</keyword>
<dbReference type="Pfam" id="PF00440">
    <property type="entry name" value="TetR_N"/>
    <property type="match status" value="1"/>
</dbReference>
<dbReference type="Proteomes" id="UP000764045">
    <property type="component" value="Unassembled WGS sequence"/>
</dbReference>
<evidence type="ECO:0000256" key="3">
    <source>
        <dbReference type="ARBA" id="ARBA00023125"/>
    </source>
</evidence>
<dbReference type="InterPro" id="IPR009057">
    <property type="entry name" value="Homeodomain-like_sf"/>
</dbReference>
<dbReference type="InterPro" id="IPR001647">
    <property type="entry name" value="HTH_TetR"/>
</dbReference>
<accession>A0A938WQG6</accession>
<dbReference type="RefSeq" id="WP_205110500.1">
    <property type="nucleotide sequence ID" value="NZ_JACJJL010000018.1"/>
</dbReference>
<dbReference type="PANTHER" id="PTHR30055:SF175">
    <property type="entry name" value="HTH-TYPE TRANSCRIPTIONAL REPRESSOR KSTR2"/>
    <property type="match status" value="1"/>
</dbReference>
<feature type="domain" description="HTH tetR-type" evidence="6">
    <location>
        <begin position="12"/>
        <end position="72"/>
    </location>
</feature>